<reference evidence="5 6" key="1">
    <citation type="submission" date="2016-04" db="EMBL/GenBank/DDBJ databases">
        <title>Genome sequence of Clostridium magnum DSM 2767.</title>
        <authorList>
            <person name="Poehlein A."/>
            <person name="Uhlig R."/>
            <person name="Fischer R."/>
            <person name="Bahl H."/>
            <person name="Daniel R."/>
        </authorList>
    </citation>
    <scope>NUCLEOTIDE SEQUENCE [LARGE SCALE GENOMIC DNA]</scope>
    <source>
        <strain evidence="5 6">DSM 2767</strain>
    </source>
</reference>
<dbReference type="PANTHER" id="PTHR30349">
    <property type="entry name" value="PHAGE INTEGRASE-RELATED"/>
    <property type="match status" value="1"/>
</dbReference>
<proteinExistence type="predicted"/>
<name>A0A162R4U2_9CLOT</name>
<keyword evidence="6" id="KW-1185">Reference proteome</keyword>
<dbReference type="SUPFAM" id="SSF56349">
    <property type="entry name" value="DNA breaking-rejoining enzymes"/>
    <property type="match status" value="1"/>
</dbReference>
<dbReference type="InterPro" id="IPR050090">
    <property type="entry name" value="Tyrosine_recombinase_XerCD"/>
</dbReference>
<evidence type="ECO:0000256" key="1">
    <source>
        <dbReference type="ARBA" id="ARBA00004496"/>
    </source>
</evidence>
<protein>
    <submittedName>
        <fullName evidence="5">Tyrosine recombinase XerC</fullName>
    </submittedName>
</protein>
<dbReference type="PANTHER" id="PTHR30349:SF77">
    <property type="entry name" value="TYROSINE RECOMBINASE XERC"/>
    <property type="match status" value="1"/>
</dbReference>
<comment type="subcellular location">
    <subcellularLocation>
        <location evidence="1">Cytoplasm</location>
    </subcellularLocation>
</comment>
<dbReference type="GO" id="GO:0003677">
    <property type="term" value="F:DNA binding"/>
    <property type="evidence" value="ECO:0007669"/>
    <property type="project" value="InterPro"/>
</dbReference>
<evidence type="ECO:0000313" key="6">
    <source>
        <dbReference type="Proteomes" id="UP000076603"/>
    </source>
</evidence>
<dbReference type="GO" id="GO:0005737">
    <property type="term" value="C:cytoplasm"/>
    <property type="evidence" value="ECO:0007669"/>
    <property type="project" value="UniProtKB-SubCell"/>
</dbReference>
<gene>
    <name evidence="5" type="primary">xerC_12</name>
    <name evidence="5" type="ORF">CLMAG_53270</name>
</gene>
<dbReference type="AlphaFoldDB" id="A0A162R4U2"/>
<comment type="caution">
    <text evidence="5">The sequence shown here is derived from an EMBL/GenBank/DDBJ whole genome shotgun (WGS) entry which is preliminary data.</text>
</comment>
<dbReference type="CDD" id="cd00397">
    <property type="entry name" value="DNA_BRE_C"/>
    <property type="match status" value="1"/>
</dbReference>
<evidence type="ECO:0000256" key="3">
    <source>
        <dbReference type="ARBA" id="ARBA00023172"/>
    </source>
</evidence>
<dbReference type="InterPro" id="IPR011010">
    <property type="entry name" value="DNA_brk_join_enz"/>
</dbReference>
<organism evidence="5 6">
    <name type="scientific">Clostridium magnum DSM 2767</name>
    <dbReference type="NCBI Taxonomy" id="1121326"/>
    <lineage>
        <taxon>Bacteria</taxon>
        <taxon>Bacillati</taxon>
        <taxon>Bacillota</taxon>
        <taxon>Clostridia</taxon>
        <taxon>Eubacteriales</taxon>
        <taxon>Clostridiaceae</taxon>
        <taxon>Clostridium</taxon>
    </lineage>
</organism>
<dbReference type="PROSITE" id="PS51898">
    <property type="entry name" value="TYR_RECOMBINASE"/>
    <property type="match status" value="1"/>
</dbReference>
<dbReference type="Proteomes" id="UP000076603">
    <property type="component" value="Unassembled WGS sequence"/>
</dbReference>
<dbReference type="Gene3D" id="1.10.443.10">
    <property type="entry name" value="Intergrase catalytic core"/>
    <property type="match status" value="1"/>
</dbReference>
<dbReference type="InterPro" id="IPR002104">
    <property type="entry name" value="Integrase_catalytic"/>
</dbReference>
<sequence>MKIVKEVKGCFRSKNYEIYIDKKLIHTVSITIISKKYKEFQYVFLLDSDGKVIDDVFEFLNDYCKNEQVTAREQTASALKVLYSFCEVILKKIKEFNLTDVNNLSKFILGQSIEGNVESHILTTSRDISTHDQYFDNIRKFLNYINIDNEVFFGKIKVTATDNSEKSKDVEKYLTNLGKSKAGYMQVPSYISLNEYHKIIKQIEKGNNRYKLRNILIVNLMYILGLRLGEVLGITLEDIKAHPNNSEAGIICLRNRVSDRKDQHAKTCMKVFSRDDYGTKRYKSEKKGGYQSITIPTLLMKQIKEYINESRELIDDVIDKLPKERIDTLINNIKADCVEENTRENYYLFLGKNFTPLTQGGWSKALKQIFLGVGITTDKGVREENLSHRFRHGFAMFLLEVIEKDIFYIKRKMRHKSIQSTLIYLKPTQESILQDTEMIINSVCKKYDISREEKLNPGELLDESENIIKSIEIHKS</sequence>
<keyword evidence="3" id="KW-0233">DNA recombination</keyword>
<evidence type="ECO:0000313" key="5">
    <source>
        <dbReference type="EMBL" id="KZL89423.1"/>
    </source>
</evidence>
<dbReference type="PATRIC" id="fig|1121326.3.peg.5389"/>
<evidence type="ECO:0000259" key="4">
    <source>
        <dbReference type="PROSITE" id="PS51898"/>
    </source>
</evidence>
<dbReference type="GO" id="GO:0006310">
    <property type="term" value="P:DNA recombination"/>
    <property type="evidence" value="ECO:0007669"/>
    <property type="project" value="UniProtKB-KW"/>
</dbReference>
<accession>A0A162R4U2</accession>
<feature type="domain" description="Tyr recombinase" evidence="4">
    <location>
        <begin position="186"/>
        <end position="437"/>
    </location>
</feature>
<dbReference type="EMBL" id="LWAE01000009">
    <property type="protein sequence ID" value="KZL89423.1"/>
    <property type="molecule type" value="Genomic_DNA"/>
</dbReference>
<dbReference type="GO" id="GO:0015074">
    <property type="term" value="P:DNA integration"/>
    <property type="evidence" value="ECO:0007669"/>
    <property type="project" value="UniProtKB-KW"/>
</dbReference>
<keyword evidence="2" id="KW-0229">DNA integration</keyword>
<dbReference type="STRING" id="1121326.CLMAG_53270"/>
<evidence type="ECO:0000256" key="2">
    <source>
        <dbReference type="ARBA" id="ARBA00022908"/>
    </source>
</evidence>
<dbReference type="OrthoDB" id="9803188at2"/>
<dbReference type="RefSeq" id="WP_066629366.1">
    <property type="nucleotide sequence ID" value="NZ_FQXL01000018.1"/>
</dbReference>
<dbReference type="InterPro" id="IPR013762">
    <property type="entry name" value="Integrase-like_cat_sf"/>
</dbReference>